<comment type="caution">
    <text evidence="1">The sequence shown here is derived from an EMBL/GenBank/DDBJ whole genome shotgun (WGS) entry which is preliminary data.</text>
</comment>
<proteinExistence type="predicted"/>
<evidence type="ECO:0000313" key="3">
    <source>
        <dbReference type="Proteomes" id="UP000648535"/>
    </source>
</evidence>
<keyword evidence="4" id="KW-1185">Reference proteome</keyword>
<evidence type="ECO:0000313" key="2">
    <source>
        <dbReference type="EMBL" id="MBM7802719.1"/>
    </source>
</evidence>
<sequence length="179" mass="19245">MTIARDGLLSELRTQRRRVVATLAGLPDEALTRSVLPSAWSPLGMVRHLTHDVERFWFSGVVAGERLALPTDDEVWHPTTWPEARAVVEAHEAAAARSDAVIESTPLEALPSAEAMAMYPWAPARSLLETVLHVITETATHAGHLDIARELLDGHQHLVLTDFADPTAGSAGAPGTGPT</sequence>
<dbReference type="Proteomes" id="UP000746584">
    <property type="component" value="Unassembled WGS sequence"/>
</dbReference>
<dbReference type="InterPro" id="IPR007061">
    <property type="entry name" value="MST-like"/>
</dbReference>
<organism evidence="1 3">
    <name type="scientific">Curtobacterium luteum</name>
    <dbReference type="NCBI Taxonomy" id="33881"/>
    <lineage>
        <taxon>Bacteria</taxon>
        <taxon>Bacillati</taxon>
        <taxon>Actinomycetota</taxon>
        <taxon>Actinomycetes</taxon>
        <taxon>Micrococcales</taxon>
        <taxon>Microbacteriaceae</taxon>
        <taxon>Curtobacterium</taxon>
    </lineage>
</organism>
<dbReference type="EMBL" id="BMOI01000022">
    <property type="protein sequence ID" value="GGL13067.1"/>
    <property type="molecule type" value="Genomic_DNA"/>
</dbReference>
<dbReference type="AlphaFoldDB" id="A0A8H9L2W3"/>
<dbReference type="InterPro" id="IPR034660">
    <property type="entry name" value="DinB/YfiT-like"/>
</dbReference>
<protein>
    <recommendedName>
        <fullName evidence="5">Mini-circle protein</fullName>
    </recommendedName>
</protein>
<dbReference type="Proteomes" id="UP000648535">
    <property type="component" value="Unassembled WGS sequence"/>
</dbReference>
<evidence type="ECO:0000313" key="1">
    <source>
        <dbReference type="EMBL" id="GGL13067.1"/>
    </source>
</evidence>
<dbReference type="Pfam" id="PF04978">
    <property type="entry name" value="MST"/>
    <property type="match status" value="1"/>
</dbReference>
<dbReference type="EMBL" id="JAFBCG010000001">
    <property type="protein sequence ID" value="MBM7802719.1"/>
    <property type="molecule type" value="Genomic_DNA"/>
</dbReference>
<reference evidence="1" key="2">
    <citation type="submission" date="2020-09" db="EMBL/GenBank/DDBJ databases">
        <authorList>
            <person name="Sun Q."/>
            <person name="Ohkuma M."/>
        </authorList>
    </citation>
    <scope>NUCLEOTIDE SEQUENCE</scope>
    <source>
        <strain evidence="1">JCM 1480</strain>
    </source>
</reference>
<dbReference type="SUPFAM" id="SSF109854">
    <property type="entry name" value="DinB/YfiT-like putative metalloenzymes"/>
    <property type="match status" value="1"/>
</dbReference>
<name>A0A8H9L2W3_9MICO</name>
<gene>
    <name evidence="1" type="ORF">GCM10009769_33800</name>
    <name evidence="2" type="ORF">JOE58_001970</name>
</gene>
<accession>A0A8H9L2W3</accession>
<evidence type="ECO:0000313" key="4">
    <source>
        <dbReference type="Proteomes" id="UP000746584"/>
    </source>
</evidence>
<reference evidence="1" key="1">
    <citation type="journal article" date="2014" name="Int. J. Syst. Evol. Microbiol.">
        <title>Complete genome sequence of Corynebacterium casei LMG S-19264T (=DSM 44701T), isolated from a smear-ripened cheese.</title>
        <authorList>
            <consortium name="US DOE Joint Genome Institute (JGI-PGF)"/>
            <person name="Walter F."/>
            <person name="Albersmeier A."/>
            <person name="Kalinowski J."/>
            <person name="Ruckert C."/>
        </authorList>
    </citation>
    <scope>NUCLEOTIDE SEQUENCE</scope>
    <source>
        <strain evidence="1">JCM 1480</strain>
    </source>
</reference>
<reference evidence="2 4" key="3">
    <citation type="submission" date="2021-01" db="EMBL/GenBank/DDBJ databases">
        <title>Sequencing the genomes of 1000 actinobacteria strains.</title>
        <authorList>
            <person name="Klenk H.-P."/>
        </authorList>
    </citation>
    <scope>NUCLEOTIDE SEQUENCE [LARGE SCALE GENOMIC DNA]</scope>
    <source>
        <strain evidence="2 4">DSM 20542</strain>
    </source>
</reference>
<dbReference type="RefSeq" id="WP_204620564.1">
    <property type="nucleotide sequence ID" value="NZ_BMOI01000022.1"/>
</dbReference>
<dbReference type="Gene3D" id="1.20.120.450">
    <property type="entry name" value="dinb family like domain"/>
    <property type="match status" value="1"/>
</dbReference>
<evidence type="ECO:0008006" key="5">
    <source>
        <dbReference type="Google" id="ProtNLM"/>
    </source>
</evidence>